<keyword evidence="12" id="KW-1185">Reference proteome</keyword>
<dbReference type="Pfam" id="PF00664">
    <property type="entry name" value="ABC_membrane"/>
    <property type="match status" value="1"/>
</dbReference>
<evidence type="ECO:0000256" key="1">
    <source>
        <dbReference type="ARBA" id="ARBA00004651"/>
    </source>
</evidence>
<dbReference type="InterPro" id="IPR027417">
    <property type="entry name" value="P-loop_NTPase"/>
</dbReference>
<dbReference type="InterPro" id="IPR036640">
    <property type="entry name" value="ABC1_TM_sf"/>
</dbReference>
<feature type="transmembrane region" description="Helical" evidence="8">
    <location>
        <begin position="255"/>
        <end position="275"/>
    </location>
</feature>
<evidence type="ECO:0000259" key="10">
    <source>
        <dbReference type="PROSITE" id="PS50929"/>
    </source>
</evidence>
<dbReference type="InterPro" id="IPR039421">
    <property type="entry name" value="Type_1_exporter"/>
</dbReference>
<dbReference type="InterPro" id="IPR011918">
    <property type="entry name" value="ABC_MsbA_ATP-bd"/>
</dbReference>
<comment type="subcellular location">
    <subcellularLocation>
        <location evidence="1">Cell membrane</location>
        <topology evidence="1">Multi-pass membrane protein</topology>
    </subcellularLocation>
</comment>
<evidence type="ECO:0000256" key="8">
    <source>
        <dbReference type="SAM" id="Phobius"/>
    </source>
</evidence>
<feature type="transmembrane region" description="Helical" evidence="8">
    <location>
        <begin position="149"/>
        <end position="166"/>
    </location>
</feature>
<comment type="caution">
    <text evidence="11">The sequence shown here is derived from an EMBL/GenBank/DDBJ whole genome shotgun (WGS) entry which is preliminary data.</text>
</comment>
<keyword evidence="6 8" id="KW-1133">Transmembrane helix</keyword>
<dbReference type="PROSITE" id="PS50929">
    <property type="entry name" value="ABC_TM1F"/>
    <property type="match status" value="1"/>
</dbReference>
<keyword evidence="4" id="KW-0547">Nucleotide-binding</keyword>
<evidence type="ECO:0000256" key="5">
    <source>
        <dbReference type="ARBA" id="ARBA00022840"/>
    </source>
</evidence>
<dbReference type="Proteomes" id="UP001597371">
    <property type="component" value="Unassembled WGS sequence"/>
</dbReference>
<dbReference type="Gene3D" id="1.20.1560.10">
    <property type="entry name" value="ABC transporter type 1, transmembrane domain"/>
    <property type="match status" value="1"/>
</dbReference>
<evidence type="ECO:0000259" key="9">
    <source>
        <dbReference type="PROSITE" id="PS50893"/>
    </source>
</evidence>
<evidence type="ECO:0000256" key="4">
    <source>
        <dbReference type="ARBA" id="ARBA00022741"/>
    </source>
</evidence>
<dbReference type="RefSeq" id="WP_245195460.1">
    <property type="nucleotide sequence ID" value="NZ_CP072611.1"/>
</dbReference>
<dbReference type="Gene3D" id="3.40.50.300">
    <property type="entry name" value="P-loop containing nucleotide triphosphate hydrolases"/>
    <property type="match status" value="1"/>
</dbReference>
<dbReference type="CDD" id="cd18575">
    <property type="entry name" value="ABC_6TM_bac_exporter_ABCB8_10_like"/>
    <property type="match status" value="1"/>
</dbReference>
<comment type="similarity">
    <text evidence="2">Belongs to the ABC transporter superfamily.</text>
</comment>
<reference evidence="12" key="1">
    <citation type="journal article" date="2019" name="Int. J. Syst. Evol. Microbiol.">
        <title>The Global Catalogue of Microorganisms (GCM) 10K type strain sequencing project: providing services to taxonomists for standard genome sequencing and annotation.</title>
        <authorList>
            <consortium name="The Broad Institute Genomics Platform"/>
            <consortium name="The Broad Institute Genome Sequencing Center for Infectious Disease"/>
            <person name="Wu L."/>
            <person name="Ma J."/>
        </authorList>
    </citation>
    <scope>NUCLEOTIDE SEQUENCE [LARGE SCALE GENOMIC DNA]</scope>
    <source>
        <strain evidence="12">ZS-35-S2</strain>
    </source>
</reference>
<dbReference type="SUPFAM" id="SSF52540">
    <property type="entry name" value="P-loop containing nucleoside triphosphate hydrolases"/>
    <property type="match status" value="1"/>
</dbReference>
<evidence type="ECO:0000256" key="7">
    <source>
        <dbReference type="ARBA" id="ARBA00023136"/>
    </source>
</evidence>
<evidence type="ECO:0000256" key="3">
    <source>
        <dbReference type="ARBA" id="ARBA00022692"/>
    </source>
</evidence>
<dbReference type="InterPro" id="IPR003439">
    <property type="entry name" value="ABC_transporter-like_ATP-bd"/>
</dbReference>
<evidence type="ECO:0000256" key="6">
    <source>
        <dbReference type="ARBA" id="ARBA00022989"/>
    </source>
</evidence>
<dbReference type="Pfam" id="PF00005">
    <property type="entry name" value="ABC_tran"/>
    <property type="match status" value="1"/>
</dbReference>
<dbReference type="SUPFAM" id="SSF90123">
    <property type="entry name" value="ABC transporter transmembrane region"/>
    <property type="match status" value="1"/>
</dbReference>
<evidence type="ECO:0000313" key="12">
    <source>
        <dbReference type="Proteomes" id="UP001597371"/>
    </source>
</evidence>
<feature type="domain" description="ABC transporter" evidence="9">
    <location>
        <begin position="349"/>
        <end position="585"/>
    </location>
</feature>
<keyword evidence="3 8" id="KW-0812">Transmembrane</keyword>
<dbReference type="PROSITE" id="PS50893">
    <property type="entry name" value="ABC_TRANSPORTER_2"/>
    <property type="match status" value="1"/>
</dbReference>
<dbReference type="InterPro" id="IPR003593">
    <property type="entry name" value="AAA+_ATPase"/>
</dbReference>
<dbReference type="PANTHER" id="PTHR43394:SF1">
    <property type="entry name" value="ATP-BINDING CASSETTE SUB-FAMILY B MEMBER 10, MITOCHONDRIAL"/>
    <property type="match status" value="1"/>
</dbReference>
<feature type="transmembrane region" description="Helical" evidence="8">
    <location>
        <begin position="71"/>
        <end position="92"/>
    </location>
</feature>
<keyword evidence="5" id="KW-0067">ATP-binding</keyword>
<evidence type="ECO:0000256" key="2">
    <source>
        <dbReference type="ARBA" id="ARBA00005417"/>
    </source>
</evidence>
<dbReference type="SMART" id="SM00382">
    <property type="entry name" value="AAA"/>
    <property type="match status" value="1"/>
</dbReference>
<evidence type="ECO:0000313" key="11">
    <source>
        <dbReference type="EMBL" id="MFD2236191.1"/>
    </source>
</evidence>
<name>A0ABW5CGX0_9HYPH</name>
<dbReference type="PROSITE" id="PS00211">
    <property type="entry name" value="ABC_TRANSPORTER_1"/>
    <property type="match status" value="1"/>
</dbReference>
<keyword evidence="7 8" id="KW-0472">Membrane</keyword>
<feature type="transmembrane region" description="Helical" evidence="8">
    <location>
        <begin position="172"/>
        <end position="189"/>
    </location>
</feature>
<organism evidence="11 12">
    <name type="scientific">Aureimonas populi</name>
    <dbReference type="NCBI Taxonomy" id="1701758"/>
    <lineage>
        <taxon>Bacteria</taxon>
        <taxon>Pseudomonadati</taxon>
        <taxon>Pseudomonadota</taxon>
        <taxon>Alphaproteobacteria</taxon>
        <taxon>Hyphomicrobiales</taxon>
        <taxon>Aurantimonadaceae</taxon>
        <taxon>Aureimonas</taxon>
    </lineage>
</organism>
<sequence>MQDAPSPSERRRSLKPLVRLLPYLSRHRRLVVGALLALIVASATTLSLPLAVRRVVDMGFDASDTRFVDSYFAMLVVLSLVLAAASGARYYFVIALGEKVVADLRKDVFGHVTQLSPAFYDRTLSGEIVSRLTADTTQIKSTVGASASLALRNLILFLGAVGMTVWTAPGLSLIVIAAIPFVVLPLVAFGRSVRRRSRLAQDTLAEASAYAGEAIGAVRTVQAFTGERQARERYGSAVDKAYAAARSSVVSRSVLTGYAIFTIFTSVVLVLWVGAQQVIGGTMSAGTLGQFLLYAVFAASSLGQLSEVWGELAQAAGATERLCELLDERSPVADPTAPVPLPARPLGSVRFEAVSFAYPNGAERPVLRDISFEVRPGETVALVGLSGAGKSTIFSLIERFYDPDAGRILVDGVDISRVALAELRARIALVPQDVAVFAAPAAANIGFGVASASRAAVEAAARAAHAHEFILRLPQGYDTPLGERGVTLSGGQRQRIAIARAVLRDAPILLLDEATSALDAESEMLVQKALDELMAGRTTLVIAHRLATILKADRILVLSEGRIVEEGTHASLSARGGVYARLARLQFGAGEAAAAE</sequence>
<dbReference type="PANTHER" id="PTHR43394">
    <property type="entry name" value="ATP-DEPENDENT PERMEASE MDL1, MITOCHONDRIAL"/>
    <property type="match status" value="1"/>
</dbReference>
<gene>
    <name evidence="11" type="ORF">ACFSKQ_01785</name>
</gene>
<feature type="domain" description="ABC transmembrane type-1" evidence="10">
    <location>
        <begin position="32"/>
        <end position="314"/>
    </location>
</feature>
<dbReference type="EMBL" id="JBHUIJ010000002">
    <property type="protein sequence ID" value="MFD2236191.1"/>
    <property type="molecule type" value="Genomic_DNA"/>
</dbReference>
<accession>A0ABW5CGX0</accession>
<dbReference type="InterPro" id="IPR017871">
    <property type="entry name" value="ABC_transporter-like_CS"/>
</dbReference>
<dbReference type="InterPro" id="IPR011527">
    <property type="entry name" value="ABC1_TM_dom"/>
</dbReference>
<protein>
    <submittedName>
        <fullName evidence="11">ABC transporter transmembrane domain-containing protein</fullName>
    </submittedName>
</protein>
<dbReference type="NCBIfam" id="TIGR02204">
    <property type="entry name" value="MsbA_rel"/>
    <property type="match status" value="1"/>
</dbReference>
<proteinExistence type="inferred from homology"/>